<evidence type="ECO:0000256" key="1">
    <source>
        <dbReference type="SAM" id="MobiDB-lite"/>
    </source>
</evidence>
<keyword evidence="3" id="KW-1185">Reference proteome</keyword>
<dbReference type="EMBL" id="ASRX01000006">
    <property type="protein sequence ID" value="EYF07822.1"/>
    <property type="molecule type" value="Genomic_DNA"/>
</dbReference>
<feature type="region of interest" description="Disordered" evidence="1">
    <location>
        <begin position="1"/>
        <end position="195"/>
    </location>
</feature>
<gene>
    <name evidence="2" type="ORF">CAP_6844</name>
</gene>
<sequence length="195" mass="20688">MRRGPDAEQHQHRGQSQHPAGQRGFHFGGRPRSSRPRYSSGTPGSNGEPAEDAPPARTRSSAGEGRVRTSRNPPCPTGPGQPRSAETPPGRGRPSHSGAENDSGPGPGRILKLRRTPAQRPGRVGGLRRTPARVAEGVRRAPKDTGPGARRGSFTRSERHRPRTTAMFSPGMRPAPGLGRFGAVRMTPSLGRAGS</sequence>
<evidence type="ECO:0000313" key="3">
    <source>
        <dbReference type="Proteomes" id="UP000019678"/>
    </source>
</evidence>
<feature type="compositionally biased region" description="Low complexity" evidence="1">
    <location>
        <begin position="28"/>
        <end position="45"/>
    </location>
</feature>
<protein>
    <submittedName>
        <fullName evidence="2">Uncharacterized protein</fullName>
    </submittedName>
</protein>
<dbReference type="AlphaFoldDB" id="A0A017TFW7"/>
<reference evidence="2 3" key="1">
    <citation type="submission" date="2013-05" db="EMBL/GenBank/DDBJ databases">
        <title>Genome assembly of Chondromyces apiculatus DSM 436.</title>
        <authorList>
            <person name="Sharma G."/>
            <person name="Khatri I."/>
            <person name="Kaur C."/>
            <person name="Mayilraj S."/>
            <person name="Subramanian S."/>
        </authorList>
    </citation>
    <scope>NUCLEOTIDE SEQUENCE [LARGE SCALE GENOMIC DNA]</scope>
    <source>
        <strain evidence="2 3">DSM 436</strain>
    </source>
</reference>
<evidence type="ECO:0000313" key="2">
    <source>
        <dbReference type="EMBL" id="EYF07822.1"/>
    </source>
</evidence>
<feature type="compositionally biased region" description="Basic and acidic residues" evidence="1">
    <location>
        <begin position="1"/>
        <end position="11"/>
    </location>
</feature>
<proteinExistence type="predicted"/>
<organism evidence="2 3">
    <name type="scientific">Chondromyces apiculatus DSM 436</name>
    <dbReference type="NCBI Taxonomy" id="1192034"/>
    <lineage>
        <taxon>Bacteria</taxon>
        <taxon>Pseudomonadati</taxon>
        <taxon>Myxococcota</taxon>
        <taxon>Polyangia</taxon>
        <taxon>Polyangiales</taxon>
        <taxon>Polyangiaceae</taxon>
        <taxon>Chondromyces</taxon>
    </lineage>
</organism>
<accession>A0A017TFW7</accession>
<name>A0A017TFW7_9BACT</name>
<dbReference type="Proteomes" id="UP000019678">
    <property type="component" value="Unassembled WGS sequence"/>
</dbReference>
<comment type="caution">
    <text evidence="2">The sequence shown here is derived from an EMBL/GenBank/DDBJ whole genome shotgun (WGS) entry which is preliminary data.</text>
</comment>